<dbReference type="PANTHER" id="PTHR31299:SF0">
    <property type="entry name" value="ESTERASE, PUTATIVE (AFU_ORTHOLOGUE AFUA_1G05850)-RELATED"/>
    <property type="match status" value="1"/>
</dbReference>
<dbReference type="Pfam" id="PF05139">
    <property type="entry name" value="Erythro_esteras"/>
    <property type="match status" value="1"/>
</dbReference>
<dbReference type="SUPFAM" id="SSF159501">
    <property type="entry name" value="EreA/ChaN-like"/>
    <property type="match status" value="1"/>
</dbReference>
<dbReference type="OrthoDB" id="413649at2759"/>
<reference evidence="1 2" key="1">
    <citation type="submission" date="2014-04" db="EMBL/GenBank/DDBJ databases">
        <authorList>
            <consortium name="DOE Joint Genome Institute"/>
            <person name="Kuo A."/>
            <person name="Girlanda M."/>
            <person name="Perotto S."/>
            <person name="Kohler A."/>
            <person name="Nagy L.G."/>
            <person name="Floudas D."/>
            <person name="Copeland A."/>
            <person name="Barry K.W."/>
            <person name="Cichocki N."/>
            <person name="Veneault-Fourrey C."/>
            <person name="LaButti K."/>
            <person name="Lindquist E.A."/>
            <person name="Lipzen A."/>
            <person name="Lundell T."/>
            <person name="Morin E."/>
            <person name="Murat C."/>
            <person name="Sun H."/>
            <person name="Tunlid A."/>
            <person name="Henrissat B."/>
            <person name="Grigoriev I.V."/>
            <person name="Hibbett D.S."/>
            <person name="Martin F."/>
            <person name="Nordberg H.P."/>
            <person name="Cantor M.N."/>
            <person name="Hua S.X."/>
        </authorList>
    </citation>
    <scope>NUCLEOTIDE SEQUENCE [LARGE SCALE GENOMIC DNA]</scope>
    <source>
        <strain evidence="1 2">MUT 4182</strain>
    </source>
</reference>
<sequence>MSHSRPPSLPQRIKAAAIPLPDISSQKFPEVFDTYAENARVVLLGESSHGTSEFYGARAAITRRLLTKHGFNVIAVEADWPDAHSIDCYVRNLPGPPIPSRPLAAEDGTLAPKSSVTPFSRFPTWMWRNTDVQDFVSWLKKYNDTIPELGDKPGFFGLDLYSLHASTTAVIEYLDRVDPEAAESARKRYGCLAPWVRNPERYGLAAMSKGYAPCEKEVLKVLHSLLKRQLQYIQDAQLGDEGFMDAAHNAILVHDAEKYYQAMYQGQDESWNLRDTHMFNTLRRLLEERSRGGRAAKAVVWAHNSHIGDARFTSMGTQNGELNIGQLCREHFGDEAVLIGFGTHTGTVAAAHEWDRPMQIMRVRKSRPDSYEALMHDSGIDRFLLDLREGNETPTTEKEAEREEMIKQLMAHRLERFIGVIYRPDTERWSHYQEACLPMQFDAYVWFGETNAVKALPSRVQDEEPRETDETYPFGL</sequence>
<organism evidence="1 2">
    <name type="scientific">Tulasnella calospora MUT 4182</name>
    <dbReference type="NCBI Taxonomy" id="1051891"/>
    <lineage>
        <taxon>Eukaryota</taxon>
        <taxon>Fungi</taxon>
        <taxon>Dikarya</taxon>
        <taxon>Basidiomycota</taxon>
        <taxon>Agaricomycotina</taxon>
        <taxon>Agaricomycetes</taxon>
        <taxon>Cantharellales</taxon>
        <taxon>Tulasnellaceae</taxon>
        <taxon>Tulasnella</taxon>
    </lineage>
</organism>
<dbReference type="CDD" id="cd14728">
    <property type="entry name" value="Ere-like"/>
    <property type="match status" value="1"/>
</dbReference>
<dbReference type="STRING" id="1051891.A0A0C3QUJ8"/>
<keyword evidence="2" id="KW-1185">Reference proteome</keyword>
<dbReference type="InterPro" id="IPR007815">
    <property type="entry name" value="Emycin_Estase"/>
</dbReference>
<dbReference type="InterPro" id="IPR052036">
    <property type="entry name" value="Hydrolase/PRTase-associated"/>
</dbReference>
<dbReference type="Proteomes" id="UP000054248">
    <property type="component" value="Unassembled WGS sequence"/>
</dbReference>
<evidence type="ECO:0000313" key="2">
    <source>
        <dbReference type="Proteomes" id="UP000054248"/>
    </source>
</evidence>
<name>A0A0C3QUJ8_9AGAM</name>
<reference evidence="2" key="2">
    <citation type="submission" date="2015-01" db="EMBL/GenBank/DDBJ databases">
        <title>Evolutionary Origins and Diversification of the Mycorrhizal Mutualists.</title>
        <authorList>
            <consortium name="DOE Joint Genome Institute"/>
            <consortium name="Mycorrhizal Genomics Consortium"/>
            <person name="Kohler A."/>
            <person name="Kuo A."/>
            <person name="Nagy L.G."/>
            <person name="Floudas D."/>
            <person name="Copeland A."/>
            <person name="Barry K.W."/>
            <person name="Cichocki N."/>
            <person name="Veneault-Fourrey C."/>
            <person name="LaButti K."/>
            <person name="Lindquist E.A."/>
            <person name="Lipzen A."/>
            <person name="Lundell T."/>
            <person name="Morin E."/>
            <person name="Murat C."/>
            <person name="Riley R."/>
            <person name="Ohm R."/>
            <person name="Sun H."/>
            <person name="Tunlid A."/>
            <person name="Henrissat B."/>
            <person name="Grigoriev I.V."/>
            <person name="Hibbett D.S."/>
            <person name="Martin F."/>
        </authorList>
    </citation>
    <scope>NUCLEOTIDE SEQUENCE [LARGE SCALE GENOMIC DNA]</scope>
    <source>
        <strain evidence="2">MUT 4182</strain>
    </source>
</reference>
<dbReference type="EMBL" id="KN822950">
    <property type="protein sequence ID" value="KIO33081.1"/>
    <property type="molecule type" value="Genomic_DNA"/>
</dbReference>
<gene>
    <name evidence="1" type="ORF">M407DRAFT_65912</name>
</gene>
<dbReference type="AlphaFoldDB" id="A0A0C3QUJ8"/>
<dbReference type="HOGENOM" id="CLU_026490_1_0_1"/>
<dbReference type="PIRSF" id="PIRSF036794">
    <property type="entry name" value="UCP_erythr_ester"/>
    <property type="match status" value="1"/>
</dbReference>
<dbReference type="PANTHER" id="PTHR31299">
    <property type="entry name" value="ESTERASE, PUTATIVE (AFU_ORTHOLOGUE AFUA_1G05850)-RELATED"/>
    <property type="match status" value="1"/>
</dbReference>
<evidence type="ECO:0008006" key="3">
    <source>
        <dbReference type="Google" id="ProtNLM"/>
    </source>
</evidence>
<dbReference type="GO" id="GO:0046677">
    <property type="term" value="P:response to antibiotic"/>
    <property type="evidence" value="ECO:0007669"/>
    <property type="project" value="InterPro"/>
</dbReference>
<dbReference type="Gene3D" id="3.30.1870.10">
    <property type="entry name" value="EreA-like, domain 2"/>
    <property type="match status" value="1"/>
</dbReference>
<protein>
    <recommendedName>
        <fullName evidence="3">Erythromycin esterase</fullName>
    </recommendedName>
</protein>
<proteinExistence type="predicted"/>
<evidence type="ECO:0000313" key="1">
    <source>
        <dbReference type="EMBL" id="KIO33081.1"/>
    </source>
</evidence>
<accession>A0A0C3QUJ8</accession>
<dbReference type="InterPro" id="IPR014622">
    <property type="entry name" value="UCP036794_erythomycin"/>
</dbReference>
<dbReference type="Gene3D" id="3.40.1660.10">
    <property type="entry name" value="EreA-like (biosynthetic domain)"/>
    <property type="match status" value="1"/>
</dbReference>